<reference evidence="4" key="1">
    <citation type="submission" date="2018-05" db="EMBL/GenBank/DDBJ databases">
        <authorList>
            <person name="Lanie J.A."/>
            <person name="Ng W.-L."/>
            <person name="Kazmierczak K.M."/>
            <person name="Andrzejewski T.M."/>
            <person name="Davidsen T.M."/>
            <person name="Wayne K.J."/>
            <person name="Tettelin H."/>
            <person name="Glass J.I."/>
            <person name="Rusch D."/>
            <person name="Podicherti R."/>
            <person name="Tsui H.-C.T."/>
            <person name="Winkler M.E."/>
        </authorList>
    </citation>
    <scope>NUCLEOTIDE SEQUENCE</scope>
</reference>
<sequence length="944" mass="104471">MKIATPALASLLLVIETVSLGGQEKRPLDHADYDVWNRIQNVAVSSDGLWLAYRLVPGDGEATLLLRSLSDTRSLEIERATSARFTADAGYLVALITPMEDSSAEAGTQGQNEDEDNEPTDSLVVVSLSDLSTFRRERVRSFSIPEDAGDRIAYLLEEEDDADEEEAPDPEEGEEDGEANEAPRTDDGSSLAVRELSSGQEQSFENVVSYEFAADGSTLFFTSSGEDGAADGVFEVSSGGSVEAVATGEGRYIQLVVSDEGLVAFLTDRDDRDREAPRFSLYTSAGGMATGRAQLGSDGLPVGWAPSEDGEVSFSKSGERVFFGTRLAPEPEQEDETPDDERVVVDIWNWKDPFLQPMQLLQAEDERGRTYSAMLDMGSGDIVQLEKEDLPTVVVSENGDGGVALGTSNLPYRQLVSWDGRYSDLFLVDVRNGSRRGIAEMIRGGGNLSPDGSYVTRWDGFEKAWFVTNTETGETSNLTAPINVPFHDILDDHPDALRSYGAAGWTEGDEAFVVYDQFDIWAIDPMGVTAPRNLTEGSGRATNTRFRVIDMDSDNPFVPTDSDVYLNAFEIYTKANGFYRDRFDGAREPERLVMQDASFGGIRKAEKEDVYIYTRSTFQEFPDIWVADEDFTDARKVTDANPQQDEYLWGSAELVEWSSNDGIPLQGILYKPEGFDSEKEYPMMVYFYERSSDGLHSYTVPAPGGSSINRSFYVSRGYLLFVPDIPYMIGYPGESALDAVVPGVLGLVDQGFVDRERIGVQGHSWGGYQIAYMVTRTNLFAAAEAGAPVVNMVSAYGGIRWGTGMSRMFQYERTQSRIGGSLWDKPLRYLENSPIFTADKIETPILMMHNDEDTAVPWEQGIEFFVALRRLSKPVWLLNYNGEPHGLRKTQNQKDWATRMQQFFDHYLMDAPAPVWMEEGVPGILKGKTLGLETSKKVISQGGC</sequence>
<feature type="region of interest" description="Disordered" evidence="2">
    <location>
        <begin position="158"/>
        <end position="198"/>
    </location>
</feature>
<dbReference type="InterPro" id="IPR001375">
    <property type="entry name" value="Peptidase_S9_cat"/>
</dbReference>
<dbReference type="SUPFAM" id="SSF53474">
    <property type="entry name" value="alpha/beta-Hydrolases"/>
    <property type="match status" value="1"/>
</dbReference>
<dbReference type="Gene3D" id="3.40.50.1820">
    <property type="entry name" value="alpha/beta hydrolase"/>
    <property type="match status" value="1"/>
</dbReference>
<proteinExistence type="predicted"/>
<feature type="compositionally biased region" description="Acidic residues" evidence="2">
    <location>
        <begin position="158"/>
        <end position="179"/>
    </location>
</feature>
<dbReference type="EMBL" id="UINC01001033">
    <property type="protein sequence ID" value="SUZ68211.1"/>
    <property type="molecule type" value="Genomic_DNA"/>
</dbReference>
<feature type="region of interest" description="Disordered" evidence="2">
    <location>
        <begin position="102"/>
        <end position="121"/>
    </location>
</feature>
<accession>A0A381PMG9</accession>
<dbReference type="InterPro" id="IPR029058">
    <property type="entry name" value="AB_hydrolase_fold"/>
</dbReference>
<name>A0A381PMG9_9ZZZZ</name>
<keyword evidence="1" id="KW-0378">Hydrolase</keyword>
<dbReference type="AlphaFoldDB" id="A0A381PMG9"/>
<evidence type="ECO:0000256" key="2">
    <source>
        <dbReference type="SAM" id="MobiDB-lite"/>
    </source>
</evidence>
<feature type="domain" description="Peptidase S9 prolyl oligopeptidase catalytic" evidence="3">
    <location>
        <begin position="738"/>
        <end position="908"/>
    </location>
</feature>
<dbReference type="Pfam" id="PF00326">
    <property type="entry name" value="Peptidase_S9"/>
    <property type="match status" value="1"/>
</dbReference>
<dbReference type="SUPFAM" id="SSF82171">
    <property type="entry name" value="DPP6 N-terminal domain-like"/>
    <property type="match status" value="1"/>
</dbReference>
<evidence type="ECO:0000259" key="3">
    <source>
        <dbReference type="Pfam" id="PF00326"/>
    </source>
</evidence>
<evidence type="ECO:0000313" key="4">
    <source>
        <dbReference type="EMBL" id="SUZ68211.1"/>
    </source>
</evidence>
<dbReference type="PANTHER" id="PTHR42776">
    <property type="entry name" value="SERINE PEPTIDASE S9 FAMILY MEMBER"/>
    <property type="match status" value="1"/>
</dbReference>
<dbReference type="GO" id="GO:0004252">
    <property type="term" value="F:serine-type endopeptidase activity"/>
    <property type="evidence" value="ECO:0007669"/>
    <property type="project" value="TreeGrafter"/>
</dbReference>
<organism evidence="4">
    <name type="scientific">marine metagenome</name>
    <dbReference type="NCBI Taxonomy" id="408172"/>
    <lineage>
        <taxon>unclassified sequences</taxon>
        <taxon>metagenomes</taxon>
        <taxon>ecological metagenomes</taxon>
    </lineage>
</organism>
<protein>
    <recommendedName>
        <fullName evidence="3">Peptidase S9 prolyl oligopeptidase catalytic domain-containing protein</fullName>
    </recommendedName>
</protein>
<evidence type="ECO:0000256" key="1">
    <source>
        <dbReference type="ARBA" id="ARBA00022801"/>
    </source>
</evidence>
<gene>
    <name evidence="4" type="ORF">METZ01_LOCUS21065</name>
</gene>
<dbReference type="PANTHER" id="PTHR42776:SF27">
    <property type="entry name" value="DIPEPTIDYL PEPTIDASE FAMILY MEMBER 6"/>
    <property type="match status" value="1"/>
</dbReference>
<dbReference type="GO" id="GO:0006508">
    <property type="term" value="P:proteolysis"/>
    <property type="evidence" value="ECO:0007669"/>
    <property type="project" value="InterPro"/>
</dbReference>